<sequence>MSPTVTTEKTTNTKAKRRTTGTSRTRKATKPIDVLESKFAEALNTLNLAKPFAKSLYQTDVFQLANELACTDGGMVVLDKYAHQFDQAGVFLSGDWEDPTKLQPPFVGNSLRLRGIYSILELLSEMRMLAIAKGTYPHDSISKEQACAFLNEVVALNLDLLSPQETSDEAVPPEEHLIRAHNLFTYLGQELSFKEVADQMIIEIDRLAVQRPIITRRILEMIHLSQQLATSELDKQTLEALEKYTQAVEAPTPLSKETSNQREYRLKLEQATDEELIAESKVFAQFMNETGLVSPFHAVLLRFLNRRNPDVLPTALSLSDTGGASFVENKKTIHDIIQIAIYPETRQSIYGLSRMLNRGVLKIDALVPSIQQLFELPIHAEVRKALSTFANEQSGISINGILIAGAISVLGQPLGVGQGQSPICQSARAISLWAQFEPVHLLNYIKNAARDHNIEMTFEGEPIHSSLLIEGTVNEIQQDLDVVSILLVPHLDRIYNEMIKRTLLRGEDGHKWVNREFYGEWIPSGFINIIDQLTLNVTNYSAFVKLFYATHHPEYNEGSKLIYPNPVGIFLTNIHGELLGLHAVSIQRIENDQNGDFRVYFYNPNNDSTQNWGQNIKASVSGFGELEGESSLPFHEFVSRMYAYHYNPYEQGDTYMVEDSLVDKIEALAKNSWGKNYVWE</sequence>
<keyword evidence="3" id="KW-1185">Reference proteome</keyword>
<protein>
    <submittedName>
        <fullName evidence="2">Uncharacterized protein</fullName>
    </submittedName>
</protein>
<reference evidence="2" key="1">
    <citation type="submission" date="2023-07" db="EMBL/GenBank/DDBJ databases">
        <title>Ureibacillus sp. isolated from freshwater well.</title>
        <authorList>
            <person name="Kirdat K."/>
            <person name="Bhatt A."/>
            <person name="Teware R."/>
            <person name="Bhavsar Y."/>
            <person name="Yadav A."/>
        </authorList>
    </citation>
    <scope>NUCLEOTIDE SEQUENCE</scope>
    <source>
        <strain evidence="2">BA0131</strain>
    </source>
</reference>
<comment type="caution">
    <text evidence="2">The sequence shown here is derived from an EMBL/GenBank/DDBJ whole genome shotgun (WGS) entry which is preliminary data.</text>
</comment>
<dbReference type="EMBL" id="JAUHTQ010000007">
    <property type="protein sequence ID" value="MDN4494095.1"/>
    <property type="molecule type" value="Genomic_DNA"/>
</dbReference>
<name>A0ABT8GRR6_9BACL</name>
<feature type="compositionally biased region" description="Basic residues" evidence="1">
    <location>
        <begin position="14"/>
        <end position="27"/>
    </location>
</feature>
<evidence type="ECO:0000313" key="2">
    <source>
        <dbReference type="EMBL" id="MDN4494095.1"/>
    </source>
</evidence>
<feature type="compositionally biased region" description="Low complexity" evidence="1">
    <location>
        <begin position="1"/>
        <end position="13"/>
    </location>
</feature>
<feature type="region of interest" description="Disordered" evidence="1">
    <location>
        <begin position="1"/>
        <end position="27"/>
    </location>
</feature>
<evidence type="ECO:0000313" key="3">
    <source>
        <dbReference type="Proteomes" id="UP001172743"/>
    </source>
</evidence>
<organism evidence="2 3">
    <name type="scientific">Ureibacillus aquaedulcis</name>
    <dbReference type="NCBI Taxonomy" id="3058421"/>
    <lineage>
        <taxon>Bacteria</taxon>
        <taxon>Bacillati</taxon>
        <taxon>Bacillota</taxon>
        <taxon>Bacilli</taxon>
        <taxon>Bacillales</taxon>
        <taxon>Caryophanaceae</taxon>
        <taxon>Ureibacillus</taxon>
    </lineage>
</organism>
<proteinExistence type="predicted"/>
<dbReference type="RefSeq" id="WP_301138403.1">
    <property type="nucleotide sequence ID" value="NZ_JAUHTQ010000007.1"/>
</dbReference>
<gene>
    <name evidence="2" type="ORF">QYB95_11140</name>
</gene>
<accession>A0ABT8GRR6</accession>
<dbReference type="Proteomes" id="UP001172743">
    <property type="component" value="Unassembled WGS sequence"/>
</dbReference>
<evidence type="ECO:0000256" key="1">
    <source>
        <dbReference type="SAM" id="MobiDB-lite"/>
    </source>
</evidence>